<feature type="domain" description="Acyl-CoA oxidase C-alpha1" evidence="17">
    <location>
        <begin position="291"/>
        <end position="454"/>
    </location>
</feature>
<dbReference type="PANTHER" id="PTHR10909">
    <property type="entry name" value="ELECTRON TRANSPORT OXIDOREDUCTASE"/>
    <property type="match status" value="1"/>
</dbReference>
<comment type="catalytic activity">
    <reaction evidence="1">
        <text>a 2,3-saturated acyl-CoA + O2 = a (2E)-enoyl-CoA + H2O2</text>
        <dbReference type="Rhea" id="RHEA:38959"/>
        <dbReference type="ChEBI" id="CHEBI:15379"/>
        <dbReference type="ChEBI" id="CHEBI:16240"/>
        <dbReference type="ChEBI" id="CHEBI:58856"/>
        <dbReference type="ChEBI" id="CHEBI:65111"/>
        <dbReference type="EC" id="1.3.3.6"/>
    </reaction>
</comment>
<evidence type="ECO:0000313" key="18">
    <source>
        <dbReference type="EMBL" id="GAX29487.1"/>
    </source>
</evidence>
<keyword evidence="19" id="KW-1185">Reference proteome</keyword>
<dbReference type="GO" id="GO:0033540">
    <property type="term" value="P:fatty acid beta-oxidation using acyl-CoA oxidase"/>
    <property type="evidence" value="ECO:0007669"/>
    <property type="project" value="TreeGrafter"/>
</dbReference>
<feature type="domain" description="Acyl-coenzyme A oxidase N-terminal" evidence="16">
    <location>
        <begin position="15"/>
        <end position="138"/>
    </location>
</feature>
<dbReference type="Proteomes" id="UP000198406">
    <property type="component" value="Unassembled WGS sequence"/>
</dbReference>
<dbReference type="FunFam" id="1.20.140.10:FF:000013">
    <property type="entry name" value="Acyl-coenzyme A oxidase"/>
    <property type="match status" value="1"/>
</dbReference>
<dbReference type="GO" id="GO:0003997">
    <property type="term" value="F:acyl-CoA oxidase activity"/>
    <property type="evidence" value="ECO:0007669"/>
    <property type="project" value="UniProtKB-EC"/>
</dbReference>
<name>A0A1Z5KTI2_FISSO</name>
<feature type="domain" description="Acyl-CoA oxidase/dehydrogenase middle" evidence="15">
    <location>
        <begin position="140"/>
        <end position="257"/>
    </location>
</feature>
<feature type="active site" description="Proton acceptor" evidence="12">
    <location>
        <position position="439"/>
    </location>
</feature>
<dbReference type="InterPro" id="IPR009100">
    <property type="entry name" value="AcylCoA_DH/oxidase_NM_dom_sf"/>
</dbReference>
<dbReference type="AlphaFoldDB" id="A0A1Z5KTI2"/>
<evidence type="ECO:0000259" key="16">
    <source>
        <dbReference type="Pfam" id="PF14749"/>
    </source>
</evidence>
<dbReference type="InterPro" id="IPR002655">
    <property type="entry name" value="Acyl-CoA_oxidase_C"/>
</dbReference>
<dbReference type="InterPro" id="IPR037069">
    <property type="entry name" value="AcylCoA_DH/ox_N_sf"/>
</dbReference>
<evidence type="ECO:0000256" key="5">
    <source>
        <dbReference type="ARBA" id="ARBA00022630"/>
    </source>
</evidence>
<dbReference type="InterPro" id="IPR055060">
    <property type="entry name" value="ACOX_C_alpha1"/>
</dbReference>
<keyword evidence="7" id="KW-0276">Fatty acid metabolism</keyword>
<evidence type="ECO:0000256" key="6">
    <source>
        <dbReference type="ARBA" id="ARBA00022827"/>
    </source>
</evidence>
<organism evidence="18 19">
    <name type="scientific">Fistulifera solaris</name>
    <name type="common">Oleaginous diatom</name>
    <dbReference type="NCBI Taxonomy" id="1519565"/>
    <lineage>
        <taxon>Eukaryota</taxon>
        <taxon>Sar</taxon>
        <taxon>Stramenopiles</taxon>
        <taxon>Ochrophyta</taxon>
        <taxon>Bacillariophyta</taxon>
        <taxon>Bacillariophyceae</taxon>
        <taxon>Bacillariophycidae</taxon>
        <taxon>Naviculales</taxon>
        <taxon>Naviculaceae</taxon>
        <taxon>Fistulifera</taxon>
    </lineage>
</organism>
<evidence type="ECO:0000313" key="19">
    <source>
        <dbReference type="Proteomes" id="UP000198406"/>
    </source>
</evidence>
<feature type="domain" description="Acyl-CoA oxidase C-terminal" evidence="14">
    <location>
        <begin position="500"/>
        <end position="672"/>
    </location>
</feature>
<dbReference type="GO" id="GO:0005777">
    <property type="term" value="C:peroxisome"/>
    <property type="evidence" value="ECO:0007669"/>
    <property type="project" value="UniProtKB-SubCell"/>
</dbReference>
<keyword evidence="6 11" id="KW-0274">FAD</keyword>
<evidence type="ECO:0000256" key="2">
    <source>
        <dbReference type="ARBA" id="ARBA00001974"/>
    </source>
</evidence>
<gene>
    <name evidence="18" type="ORF">FisN_16Hh070</name>
</gene>
<dbReference type="PIRSF" id="PIRSF000168">
    <property type="entry name" value="Acyl-CoA_oxidase"/>
    <property type="match status" value="1"/>
</dbReference>
<sequence>MNADLQKERAQATFSVEAMTHFLDGGASKTARRRALEALIAADPIFNNDDNPYMHRTERHVRAVQKFVHLIRLCRAWGIHGKDGEIVLDDDFPTLLAAVADDFPTSLHWVMFVPNLMSLCDEEQQQEWLPLCRDWKMIGCYAQTELGHGSNVRALETTATFQSESEGGMPGGSWIIHSPTITSAKFWPGTLGRTANHAMVIARLVDGQGIDRGIHNFLVPLRSMEDHSLLKGVETGDIGPKIGYNTMDNGYCRFDHVQIPRRNMAMRFASVDETGHYTKKQVSEATSKIAYITMMQVRAYIVNEAGKHLAQACTIATRYSAVRRQGYSSAGEELPILEYKQQQYRLFSMIACSYGFFFTGKQLLHHLQDIQQKLVHHQSVTKQIVADLHASSSALKSFTTMIAANGMEDLRKACGGHGFLQSSGLPELVTTYLQNPTVEGDNHMLPQQVLKVLLKVVQAVSEGNVAAYAACDAYDLVPSLQVLLSGEKETCPASWHVDDLDVHYHAFRHRAAALLIRVAGHLQEHSDQMEQAWNDALLDMAKASAAYAQFLLLRNFLQGIESSSLGPAETAVLKDLSRLFALYWMEQNMGDWLEDGYFTAEHVQQIRTGVLQLLGKIRPNAVALVDARDISDFRLKSALGRYDGNVYPAIMEAARRDPLNQHDIGPGYEHLKKLIVDGVGAYRGPTSRL</sequence>
<evidence type="ECO:0000256" key="10">
    <source>
        <dbReference type="ARBA" id="ARBA00023140"/>
    </source>
</evidence>
<keyword evidence="8 18" id="KW-0560">Oxidoreductase</keyword>
<comment type="cofactor">
    <cofactor evidence="2">
        <name>FAD</name>
        <dbReference type="ChEBI" id="CHEBI:57692"/>
    </cofactor>
</comment>
<evidence type="ECO:0000256" key="4">
    <source>
        <dbReference type="ARBA" id="ARBA00006288"/>
    </source>
</evidence>
<dbReference type="InterPro" id="IPR046373">
    <property type="entry name" value="Acyl-CoA_Oxase/DH_mid-dom_sf"/>
</dbReference>
<dbReference type="Gene3D" id="1.20.140.10">
    <property type="entry name" value="Butyryl-CoA Dehydrogenase, subunit A, domain 3"/>
    <property type="match status" value="2"/>
</dbReference>
<reference evidence="18 19" key="1">
    <citation type="journal article" date="2015" name="Plant Cell">
        <title>Oil accumulation by the oleaginous diatom Fistulifera solaris as revealed by the genome and transcriptome.</title>
        <authorList>
            <person name="Tanaka T."/>
            <person name="Maeda Y."/>
            <person name="Veluchamy A."/>
            <person name="Tanaka M."/>
            <person name="Abida H."/>
            <person name="Marechal E."/>
            <person name="Bowler C."/>
            <person name="Muto M."/>
            <person name="Sunaga Y."/>
            <person name="Tanaka M."/>
            <person name="Yoshino T."/>
            <person name="Taniguchi T."/>
            <person name="Fukuda Y."/>
            <person name="Nemoto M."/>
            <person name="Matsumoto M."/>
            <person name="Wong P.S."/>
            <person name="Aburatani S."/>
            <person name="Fujibuchi W."/>
        </authorList>
    </citation>
    <scope>NUCLEOTIDE SEQUENCE [LARGE SCALE GENOMIC DNA]</scope>
    <source>
        <strain evidence="18 19">JPCC DA0580</strain>
    </source>
</reference>
<dbReference type="EMBL" id="BDSP01000289">
    <property type="protein sequence ID" value="GAX29487.1"/>
    <property type="molecule type" value="Genomic_DNA"/>
</dbReference>
<feature type="binding site" evidence="13">
    <location>
        <position position="189"/>
    </location>
    <ligand>
        <name>FAD</name>
        <dbReference type="ChEBI" id="CHEBI:57692"/>
    </ligand>
</feature>
<protein>
    <recommendedName>
        <fullName evidence="11">Acyl-coenzyme A oxidase</fullName>
    </recommendedName>
</protein>
<evidence type="ECO:0000259" key="14">
    <source>
        <dbReference type="Pfam" id="PF01756"/>
    </source>
</evidence>
<comment type="subcellular location">
    <subcellularLocation>
        <location evidence="3">Peroxisome</location>
    </subcellularLocation>
</comment>
<dbReference type="Gene3D" id="1.10.540.10">
    <property type="entry name" value="Acyl-CoA dehydrogenase/oxidase, N-terminal domain"/>
    <property type="match status" value="1"/>
</dbReference>
<dbReference type="InterPro" id="IPR012258">
    <property type="entry name" value="Acyl-CoA_oxidase"/>
</dbReference>
<evidence type="ECO:0000259" key="17">
    <source>
        <dbReference type="Pfam" id="PF22924"/>
    </source>
</evidence>
<dbReference type="Gene3D" id="2.40.110.10">
    <property type="entry name" value="Butyryl-CoA Dehydrogenase, subunit A, domain 2"/>
    <property type="match status" value="1"/>
</dbReference>
<dbReference type="Pfam" id="PF14749">
    <property type="entry name" value="Acyl-CoA_ox_N"/>
    <property type="match status" value="1"/>
</dbReference>
<dbReference type="InterPro" id="IPR006091">
    <property type="entry name" value="Acyl-CoA_Oxase/DH_mid-dom"/>
</dbReference>
<dbReference type="GO" id="GO:0055088">
    <property type="term" value="P:lipid homeostasis"/>
    <property type="evidence" value="ECO:0007669"/>
    <property type="project" value="TreeGrafter"/>
</dbReference>
<dbReference type="Pfam" id="PF02770">
    <property type="entry name" value="Acyl-CoA_dh_M"/>
    <property type="match status" value="1"/>
</dbReference>
<evidence type="ECO:0000256" key="12">
    <source>
        <dbReference type="PIRSR" id="PIRSR000168-1"/>
    </source>
</evidence>
<evidence type="ECO:0000256" key="3">
    <source>
        <dbReference type="ARBA" id="ARBA00004275"/>
    </source>
</evidence>
<dbReference type="InterPro" id="IPR036250">
    <property type="entry name" value="AcylCo_DH-like_C"/>
</dbReference>
<evidence type="ECO:0000256" key="8">
    <source>
        <dbReference type="ARBA" id="ARBA00023002"/>
    </source>
</evidence>
<dbReference type="SUPFAM" id="SSF56645">
    <property type="entry name" value="Acyl-CoA dehydrogenase NM domain-like"/>
    <property type="match status" value="1"/>
</dbReference>
<evidence type="ECO:0000256" key="9">
    <source>
        <dbReference type="ARBA" id="ARBA00023098"/>
    </source>
</evidence>
<dbReference type="FunFam" id="1.20.140.10:FF:000015">
    <property type="entry name" value="Acyl-coenzyme A oxidase"/>
    <property type="match status" value="1"/>
</dbReference>
<comment type="similarity">
    <text evidence="4 11">Belongs to the acyl-CoA oxidase family.</text>
</comment>
<evidence type="ECO:0000256" key="7">
    <source>
        <dbReference type="ARBA" id="ARBA00022832"/>
    </source>
</evidence>
<dbReference type="FunFam" id="2.40.110.10:FF:000003">
    <property type="entry name" value="Acyl-coenzyme A oxidase"/>
    <property type="match status" value="1"/>
</dbReference>
<dbReference type="InterPro" id="IPR029320">
    <property type="entry name" value="Acyl-CoA_ox_N"/>
</dbReference>
<keyword evidence="9" id="KW-0443">Lipid metabolism</keyword>
<dbReference type="InParanoid" id="A0A1Z5KTI2"/>
<keyword evidence="10" id="KW-0576">Peroxisome</keyword>
<proteinExistence type="inferred from homology"/>
<keyword evidence="5 11" id="KW-0285">Flavoprotein</keyword>
<dbReference type="GO" id="GO:0005504">
    <property type="term" value="F:fatty acid binding"/>
    <property type="evidence" value="ECO:0007669"/>
    <property type="project" value="TreeGrafter"/>
</dbReference>
<evidence type="ECO:0000256" key="1">
    <source>
        <dbReference type="ARBA" id="ARBA00001201"/>
    </source>
</evidence>
<dbReference type="Pfam" id="PF01756">
    <property type="entry name" value="ACOX"/>
    <property type="match status" value="1"/>
</dbReference>
<feature type="binding site" evidence="13">
    <location>
        <position position="144"/>
    </location>
    <ligand>
        <name>FAD</name>
        <dbReference type="ChEBI" id="CHEBI:57692"/>
    </ligand>
</feature>
<dbReference type="GO" id="GO:0071949">
    <property type="term" value="F:FAD binding"/>
    <property type="evidence" value="ECO:0007669"/>
    <property type="project" value="InterPro"/>
</dbReference>
<evidence type="ECO:0000256" key="11">
    <source>
        <dbReference type="PIRNR" id="PIRNR000168"/>
    </source>
</evidence>
<evidence type="ECO:0000259" key="15">
    <source>
        <dbReference type="Pfam" id="PF02770"/>
    </source>
</evidence>
<comment type="caution">
    <text evidence="18">The sequence shown here is derived from an EMBL/GenBank/DDBJ whole genome shotgun (WGS) entry which is preliminary data.</text>
</comment>
<dbReference type="PANTHER" id="PTHR10909:SF250">
    <property type="entry name" value="PEROXISOMAL ACYL-COENZYME A OXIDASE 1"/>
    <property type="match status" value="1"/>
</dbReference>
<dbReference type="Pfam" id="PF22924">
    <property type="entry name" value="ACOX_C_alpha1"/>
    <property type="match status" value="1"/>
</dbReference>
<dbReference type="OrthoDB" id="538336at2759"/>
<accession>A0A1Z5KTI2</accession>
<dbReference type="SUPFAM" id="SSF47203">
    <property type="entry name" value="Acyl-CoA dehydrogenase C-terminal domain-like"/>
    <property type="match status" value="2"/>
</dbReference>
<evidence type="ECO:0000256" key="13">
    <source>
        <dbReference type="PIRSR" id="PIRSR000168-2"/>
    </source>
</evidence>
<dbReference type="FunFam" id="1.10.540.10:FF:000006">
    <property type="entry name" value="Acyl-coenzyme A oxidase"/>
    <property type="match status" value="1"/>
</dbReference>